<keyword evidence="2 8" id="KW-0479">Metal-binding</keyword>
<feature type="domain" description="ZAD" evidence="11">
    <location>
        <begin position="5"/>
        <end position="75"/>
    </location>
</feature>
<dbReference type="PANTHER" id="PTHR24409:SF295">
    <property type="entry name" value="AZ2-RELATED"/>
    <property type="match status" value="1"/>
</dbReference>
<evidence type="ECO:0000256" key="8">
    <source>
        <dbReference type="PROSITE-ProRule" id="PRU01263"/>
    </source>
</evidence>
<evidence type="ECO:0000259" key="10">
    <source>
        <dbReference type="PROSITE" id="PS50157"/>
    </source>
</evidence>
<sequence length="766" mass="89190">MFDLKACVVCLKADVKLFSLNNGQLRQQFYLVAGLKTNSGTGLPEYLCYQCKGYVRSFIRFREKCQRTFYVLQEILKTNNEITQSVLNELDYSILNIKPGLAYMDSTKGGHQYEDIKFKWLKQNRTCIEPQGNIPVMLCSTTENIFELPFKPKSNCEDVKNSYDMAIGLSNNIEKNEEMFDSNVNISNNDLEVIELQKDDADGSILNEEYGNVIPISLKEAQAVVDINKKFALGKFRCDICDKAYCNEKNLELHKRMHVESVSGSHFCVLCKYYYKTEFLLKNHYKDKHMYKYLCRNCPEVSFDRFSAKRHYMLIHGPKGTKKDGVTDKINKKRLNIDKKKQGIYIHKKIKPKDPEDFLIYTPIKQVEQYSMVLDRQKTKNYIESPYKCQYCFKGFREVVTYEKHMQKHDPVYSGKYQCDMCKIHCSSTRKMYKHMNTTHNFKFSCQMCSFVCYSRGQARSHYQWHKNVTYSCPHCTKVFTKQSTRLTHIRIKHPSTYICNICGHSYVSEAGLYCHKKIAHSAEEIKVQEMPTPSLSLYCSECEVQFTNQKAYDTHFGSSNKHADTNVSTKPSRSNKCSPSRPRGRPRSGSDVLNTGVTTASHCEICQQYLPNDVQAKRHYESEHPGATYLKRYMCDICGHTTKQYANLLVHMRTHTQEKPYSCPHCQRRFSMVSNRDRHLVVHTGEKRYQCQHCNRRFTQSSAVKLHIQTVHLKIPYAPWNKKNRKRRRDEPAPPSPTPQQPPQAPHKLVLDAGNYLSAYITYNE</sequence>
<dbReference type="InterPro" id="IPR036236">
    <property type="entry name" value="Znf_C2H2_sf"/>
</dbReference>
<keyword evidence="4 7" id="KW-0863">Zinc-finger</keyword>
<dbReference type="Pfam" id="PF12874">
    <property type="entry name" value="zf-met"/>
    <property type="match status" value="2"/>
</dbReference>
<gene>
    <name evidence="12" type="ORF">DCHRY22_LOCUS8807</name>
</gene>
<dbReference type="OrthoDB" id="9439903at2759"/>
<dbReference type="PROSITE" id="PS00028">
    <property type="entry name" value="ZINC_FINGER_C2H2_1"/>
    <property type="match status" value="7"/>
</dbReference>
<feature type="binding site" evidence="8">
    <location>
        <position position="51"/>
    </location>
    <ligand>
        <name>Zn(2+)</name>
        <dbReference type="ChEBI" id="CHEBI:29105"/>
    </ligand>
</feature>
<dbReference type="SUPFAM" id="SSF57667">
    <property type="entry name" value="beta-beta-alpha zinc fingers"/>
    <property type="match status" value="3"/>
</dbReference>
<feature type="domain" description="C2H2-type" evidence="10">
    <location>
        <begin position="236"/>
        <end position="263"/>
    </location>
</feature>
<evidence type="ECO:0000256" key="3">
    <source>
        <dbReference type="ARBA" id="ARBA00022737"/>
    </source>
</evidence>
<keyword evidence="6" id="KW-0539">Nucleus</keyword>
<feature type="binding site" evidence="8">
    <location>
        <position position="10"/>
    </location>
    <ligand>
        <name>Zn(2+)</name>
        <dbReference type="ChEBI" id="CHEBI:29105"/>
    </ligand>
</feature>
<dbReference type="InterPro" id="IPR013087">
    <property type="entry name" value="Znf_C2H2_type"/>
</dbReference>
<feature type="domain" description="C2H2-type" evidence="10">
    <location>
        <begin position="387"/>
        <end position="409"/>
    </location>
</feature>
<evidence type="ECO:0000256" key="9">
    <source>
        <dbReference type="SAM" id="MobiDB-lite"/>
    </source>
</evidence>
<dbReference type="GO" id="GO:0000977">
    <property type="term" value="F:RNA polymerase II transcription regulatory region sequence-specific DNA binding"/>
    <property type="evidence" value="ECO:0007669"/>
    <property type="project" value="TreeGrafter"/>
</dbReference>
<name>A0A8J2VTL1_9NEOP</name>
<evidence type="ECO:0000256" key="2">
    <source>
        <dbReference type="ARBA" id="ARBA00022723"/>
    </source>
</evidence>
<dbReference type="GO" id="GO:0005634">
    <property type="term" value="C:nucleus"/>
    <property type="evidence" value="ECO:0007669"/>
    <property type="project" value="UniProtKB-SubCell"/>
</dbReference>
<dbReference type="PANTHER" id="PTHR24409">
    <property type="entry name" value="ZINC FINGER PROTEIN 142"/>
    <property type="match status" value="1"/>
</dbReference>
<dbReference type="FunFam" id="3.30.160.60:FF:000110">
    <property type="entry name" value="Zinc finger protein-like"/>
    <property type="match status" value="1"/>
</dbReference>
<dbReference type="EMBL" id="CAKASE010000062">
    <property type="protein sequence ID" value="CAG9569269.1"/>
    <property type="molecule type" value="Genomic_DNA"/>
</dbReference>
<feature type="domain" description="C2H2-type" evidence="10">
    <location>
        <begin position="662"/>
        <end position="689"/>
    </location>
</feature>
<comment type="subcellular location">
    <subcellularLocation>
        <location evidence="1">Nucleus</location>
    </subcellularLocation>
</comment>
<feature type="domain" description="C2H2-type" evidence="10">
    <location>
        <begin position="634"/>
        <end position="661"/>
    </location>
</feature>
<feature type="compositionally biased region" description="Polar residues" evidence="9">
    <location>
        <begin position="558"/>
        <end position="578"/>
    </location>
</feature>
<keyword evidence="5 8" id="KW-0862">Zinc</keyword>
<feature type="binding site" evidence="8">
    <location>
        <position position="48"/>
    </location>
    <ligand>
        <name>Zn(2+)</name>
        <dbReference type="ChEBI" id="CHEBI:29105"/>
    </ligand>
</feature>
<evidence type="ECO:0000256" key="7">
    <source>
        <dbReference type="PROSITE-ProRule" id="PRU00042"/>
    </source>
</evidence>
<reference evidence="12" key="1">
    <citation type="submission" date="2021-09" db="EMBL/GenBank/DDBJ databases">
        <authorList>
            <person name="Martin H S."/>
        </authorList>
    </citation>
    <scope>NUCLEOTIDE SEQUENCE</scope>
</reference>
<evidence type="ECO:0000256" key="4">
    <source>
        <dbReference type="ARBA" id="ARBA00022771"/>
    </source>
</evidence>
<feature type="domain" description="C2H2-type" evidence="10">
    <location>
        <begin position="690"/>
        <end position="713"/>
    </location>
</feature>
<dbReference type="SUPFAM" id="SSF57716">
    <property type="entry name" value="Glucocorticoid receptor-like (DNA-binding domain)"/>
    <property type="match status" value="1"/>
</dbReference>
<dbReference type="InterPro" id="IPR012934">
    <property type="entry name" value="Znf_AD"/>
</dbReference>
<feature type="region of interest" description="Disordered" evidence="9">
    <location>
        <begin position="719"/>
        <end position="748"/>
    </location>
</feature>
<dbReference type="Gene3D" id="3.30.160.60">
    <property type="entry name" value="Classic Zinc Finger"/>
    <property type="match status" value="6"/>
</dbReference>
<evidence type="ECO:0000259" key="11">
    <source>
        <dbReference type="PROSITE" id="PS51915"/>
    </source>
</evidence>
<keyword evidence="13" id="KW-1185">Reference proteome</keyword>
<dbReference type="FunFam" id="3.30.160.60:FF:000145">
    <property type="entry name" value="Zinc finger protein 574"/>
    <property type="match status" value="1"/>
</dbReference>
<dbReference type="AlphaFoldDB" id="A0A8J2VTL1"/>
<feature type="region of interest" description="Disordered" evidence="9">
    <location>
        <begin position="558"/>
        <end position="594"/>
    </location>
</feature>
<proteinExistence type="predicted"/>
<dbReference type="SMART" id="SM00868">
    <property type="entry name" value="zf-AD"/>
    <property type="match status" value="1"/>
</dbReference>
<feature type="domain" description="C2H2-type" evidence="10">
    <location>
        <begin position="471"/>
        <end position="499"/>
    </location>
</feature>
<dbReference type="FunFam" id="3.30.160.60:FF:000100">
    <property type="entry name" value="Zinc finger 45-like"/>
    <property type="match status" value="1"/>
</dbReference>
<dbReference type="SMART" id="SM00355">
    <property type="entry name" value="ZnF_C2H2"/>
    <property type="match status" value="13"/>
</dbReference>
<feature type="domain" description="C2H2-type" evidence="10">
    <location>
        <begin position="498"/>
        <end position="526"/>
    </location>
</feature>
<dbReference type="GO" id="GO:0000981">
    <property type="term" value="F:DNA-binding transcription factor activity, RNA polymerase II-specific"/>
    <property type="evidence" value="ECO:0007669"/>
    <property type="project" value="TreeGrafter"/>
</dbReference>
<protein>
    <submittedName>
        <fullName evidence="12">(African queen) hypothetical protein</fullName>
    </submittedName>
</protein>
<dbReference type="PROSITE" id="PS51915">
    <property type="entry name" value="ZAD"/>
    <property type="match status" value="1"/>
</dbReference>
<evidence type="ECO:0000313" key="13">
    <source>
        <dbReference type="Proteomes" id="UP000789524"/>
    </source>
</evidence>
<dbReference type="Proteomes" id="UP000789524">
    <property type="component" value="Unassembled WGS sequence"/>
</dbReference>
<evidence type="ECO:0000256" key="5">
    <source>
        <dbReference type="ARBA" id="ARBA00022833"/>
    </source>
</evidence>
<feature type="binding site" evidence="8">
    <location>
        <position position="7"/>
    </location>
    <ligand>
        <name>Zn(2+)</name>
        <dbReference type="ChEBI" id="CHEBI:29105"/>
    </ligand>
</feature>
<dbReference type="Pfam" id="PF00096">
    <property type="entry name" value="zf-C2H2"/>
    <property type="match status" value="4"/>
</dbReference>
<dbReference type="Pfam" id="PF07776">
    <property type="entry name" value="zf-AD"/>
    <property type="match status" value="1"/>
</dbReference>
<evidence type="ECO:0000256" key="1">
    <source>
        <dbReference type="ARBA" id="ARBA00004123"/>
    </source>
</evidence>
<dbReference type="GO" id="GO:0008270">
    <property type="term" value="F:zinc ion binding"/>
    <property type="evidence" value="ECO:0007669"/>
    <property type="project" value="UniProtKB-UniRule"/>
</dbReference>
<organism evidence="12 13">
    <name type="scientific">Danaus chrysippus</name>
    <name type="common">African queen</name>
    <dbReference type="NCBI Taxonomy" id="151541"/>
    <lineage>
        <taxon>Eukaryota</taxon>
        <taxon>Metazoa</taxon>
        <taxon>Ecdysozoa</taxon>
        <taxon>Arthropoda</taxon>
        <taxon>Hexapoda</taxon>
        <taxon>Insecta</taxon>
        <taxon>Pterygota</taxon>
        <taxon>Neoptera</taxon>
        <taxon>Endopterygota</taxon>
        <taxon>Lepidoptera</taxon>
        <taxon>Glossata</taxon>
        <taxon>Ditrysia</taxon>
        <taxon>Papilionoidea</taxon>
        <taxon>Nymphalidae</taxon>
        <taxon>Danainae</taxon>
        <taxon>Danaini</taxon>
        <taxon>Danaina</taxon>
        <taxon>Danaus</taxon>
        <taxon>Anosia</taxon>
    </lineage>
</organism>
<evidence type="ECO:0000256" key="6">
    <source>
        <dbReference type="ARBA" id="ARBA00023242"/>
    </source>
</evidence>
<keyword evidence="3" id="KW-0677">Repeat</keyword>
<dbReference type="PROSITE" id="PS50157">
    <property type="entry name" value="ZINC_FINGER_C2H2_2"/>
    <property type="match status" value="7"/>
</dbReference>
<evidence type="ECO:0000313" key="12">
    <source>
        <dbReference type="EMBL" id="CAG9569269.1"/>
    </source>
</evidence>
<feature type="compositionally biased region" description="Pro residues" evidence="9">
    <location>
        <begin position="734"/>
        <end position="746"/>
    </location>
</feature>
<accession>A0A8J2VTL1</accession>
<comment type="caution">
    <text evidence="12">The sequence shown here is derived from an EMBL/GenBank/DDBJ whole genome shotgun (WGS) entry which is preliminary data.</text>
</comment>